<dbReference type="GO" id="GO:0005886">
    <property type="term" value="C:plasma membrane"/>
    <property type="evidence" value="ECO:0007669"/>
    <property type="project" value="UniProtKB-SubCell"/>
</dbReference>
<dbReference type="InterPro" id="IPR012902">
    <property type="entry name" value="N_methyl_site"/>
</dbReference>
<organism evidence="13 14">
    <name type="scientific">Massilia psychrophila</name>
    <dbReference type="NCBI Taxonomy" id="1603353"/>
    <lineage>
        <taxon>Bacteria</taxon>
        <taxon>Pseudomonadati</taxon>
        <taxon>Pseudomonadota</taxon>
        <taxon>Betaproteobacteria</taxon>
        <taxon>Burkholderiales</taxon>
        <taxon>Oxalobacteraceae</taxon>
        <taxon>Telluria group</taxon>
        <taxon>Massilia</taxon>
    </lineage>
</organism>
<feature type="transmembrane region" description="Helical" evidence="11">
    <location>
        <begin position="20"/>
        <end position="40"/>
    </location>
</feature>
<evidence type="ECO:0000313" key="14">
    <source>
        <dbReference type="Proteomes" id="UP000228593"/>
    </source>
</evidence>
<evidence type="ECO:0000259" key="12">
    <source>
        <dbReference type="Pfam" id="PF12019"/>
    </source>
</evidence>
<evidence type="ECO:0000256" key="10">
    <source>
        <dbReference type="ARBA" id="ARBA00030775"/>
    </source>
</evidence>
<sequence>MSAVCGERRKESDKGAKGGFSLAELLVVLAIVVVMAGVALPDYRQMIRAQQLKAATNDLFGAIDLTRTQAIARGRRVQLVPLDAAGRDWSGGWVVFVDRDGDRRPGFGEEVIMRYGAPAKGITVKAAFSNQQGASYLAYNSMGRSCSDTSSQAARFGTLSLVQDNQIRRIKINMLGRARLCDPARDGASCTGPDA</sequence>
<evidence type="ECO:0000256" key="7">
    <source>
        <dbReference type="ARBA" id="ARBA00022989"/>
    </source>
</evidence>
<evidence type="ECO:0000256" key="11">
    <source>
        <dbReference type="SAM" id="Phobius"/>
    </source>
</evidence>
<keyword evidence="5" id="KW-0997">Cell inner membrane</keyword>
<dbReference type="Proteomes" id="UP000228593">
    <property type="component" value="Unassembled WGS sequence"/>
</dbReference>
<dbReference type="SUPFAM" id="SSF54523">
    <property type="entry name" value="Pili subunits"/>
    <property type="match status" value="1"/>
</dbReference>
<protein>
    <recommendedName>
        <fullName evidence="2">Type II secretion system protein H</fullName>
    </recommendedName>
    <alternativeName>
        <fullName evidence="10">General secretion pathway protein H</fullName>
    </alternativeName>
</protein>
<keyword evidence="6 11" id="KW-0812">Transmembrane</keyword>
<dbReference type="Pfam" id="PF12019">
    <property type="entry name" value="GspH"/>
    <property type="match status" value="1"/>
</dbReference>
<evidence type="ECO:0000256" key="4">
    <source>
        <dbReference type="ARBA" id="ARBA00022481"/>
    </source>
</evidence>
<dbReference type="GO" id="GO:0015627">
    <property type="term" value="C:type II protein secretion system complex"/>
    <property type="evidence" value="ECO:0007669"/>
    <property type="project" value="InterPro"/>
</dbReference>
<dbReference type="InterPro" id="IPR045584">
    <property type="entry name" value="Pilin-like"/>
</dbReference>
<keyword evidence="4" id="KW-0488">Methylation</keyword>
<proteinExistence type="inferred from homology"/>
<keyword evidence="8 11" id="KW-0472">Membrane</keyword>
<evidence type="ECO:0000256" key="2">
    <source>
        <dbReference type="ARBA" id="ARBA00021549"/>
    </source>
</evidence>
<dbReference type="RefSeq" id="WP_099917519.1">
    <property type="nucleotide sequence ID" value="NZ_BMHS01000018.1"/>
</dbReference>
<dbReference type="EMBL" id="PDOB01000042">
    <property type="protein sequence ID" value="PIL38244.1"/>
    <property type="molecule type" value="Genomic_DNA"/>
</dbReference>
<dbReference type="Pfam" id="PF07963">
    <property type="entry name" value="N_methyl"/>
    <property type="match status" value="1"/>
</dbReference>
<evidence type="ECO:0000256" key="6">
    <source>
        <dbReference type="ARBA" id="ARBA00022692"/>
    </source>
</evidence>
<reference evidence="13 14" key="1">
    <citation type="submission" date="2017-10" db="EMBL/GenBank/DDBJ databases">
        <title>Massilia psychrophilum sp. nov., a novel purple-pigmented bacterium isolated from Tianshan glacier, Xinjiang Municipality, China.</title>
        <authorList>
            <person name="Wang H."/>
        </authorList>
    </citation>
    <scope>NUCLEOTIDE SEQUENCE [LARGE SCALE GENOMIC DNA]</scope>
    <source>
        <strain evidence="13 14">JCM 30813</strain>
    </source>
</reference>
<gene>
    <name evidence="13" type="ORF">CR103_19025</name>
</gene>
<comment type="similarity">
    <text evidence="9">Belongs to the GSP H family.</text>
</comment>
<keyword evidence="7 11" id="KW-1133">Transmembrane helix</keyword>
<evidence type="ECO:0000256" key="5">
    <source>
        <dbReference type="ARBA" id="ARBA00022519"/>
    </source>
</evidence>
<dbReference type="InterPro" id="IPR022346">
    <property type="entry name" value="T2SS_GspH"/>
</dbReference>
<comment type="subcellular location">
    <subcellularLocation>
        <location evidence="1">Cell inner membrane</location>
        <topology evidence="1">Single-pass membrane protein</topology>
    </subcellularLocation>
</comment>
<feature type="domain" description="General secretion pathway GspH" evidence="12">
    <location>
        <begin position="55"/>
        <end position="176"/>
    </location>
</feature>
<dbReference type="OrthoDB" id="8929668at2"/>
<accession>A0A2G8SWV0</accession>
<dbReference type="NCBIfam" id="TIGR02532">
    <property type="entry name" value="IV_pilin_GFxxxE"/>
    <property type="match status" value="1"/>
</dbReference>
<evidence type="ECO:0000256" key="3">
    <source>
        <dbReference type="ARBA" id="ARBA00022475"/>
    </source>
</evidence>
<evidence type="ECO:0000313" key="13">
    <source>
        <dbReference type="EMBL" id="PIL38244.1"/>
    </source>
</evidence>
<comment type="caution">
    <text evidence="13">The sequence shown here is derived from an EMBL/GenBank/DDBJ whole genome shotgun (WGS) entry which is preliminary data.</text>
</comment>
<keyword evidence="14" id="KW-1185">Reference proteome</keyword>
<dbReference type="Gene3D" id="3.55.40.10">
    <property type="entry name" value="minor pseudopilin epsh domain"/>
    <property type="match status" value="1"/>
</dbReference>
<evidence type="ECO:0000256" key="9">
    <source>
        <dbReference type="ARBA" id="ARBA00025772"/>
    </source>
</evidence>
<evidence type="ECO:0000256" key="8">
    <source>
        <dbReference type="ARBA" id="ARBA00023136"/>
    </source>
</evidence>
<name>A0A2G8SWV0_9BURK</name>
<keyword evidence="3" id="KW-1003">Cell membrane</keyword>
<dbReference type="GO" id="GO:0015628">
    <property type="term" value="P:protein secretion by the type II secretion system"/>
    <property type="evidence" value="ECO:0007669"/>
    <property type="project" value="InterPro"/>
</dbReference>
<dbReference type="AlphaFoldDB" id="A0A2G8SWV0"/>
<evidence type="ECO:0000256" key="1">
    <source>
        <dbReference type="ARBA" id="ARBA00004377"/>
    </source>
</evidence>